<reference evidence="2 3" key="1">
    <citation type="journal article" date="2019" name="Sci. Rep.">
        <title>Orb-weaving spider Araneus ventricosus genome elucidates the spidroin gene catalogue.</title>
        <authorList>
            <person name="Kono N."/>
            <person name="Nakamura H."/>
            <person name="Ohtoshi R."/>
            <person name="Moran D.A.P."/>
            <person name="Shinohara A."/>
            <person name="Yoshida Y."/>
            <person name="Fujiwara M."/>
            <person name="Mori M."/>
            <person name="Tomita M."/>
            <person name="Arakawa K."/>
        </authorList>
    </citation>
    <scope>NUCLEOTIDE SEQUENCE [LARGE SCALE GENOMIC DNA]</scope>
</reference>
<sequence length="151" mass="17151">MVSVGRLGRNCEYERIHFDHESYEQPPPTSTFSSEDRISHEGQGPYNRTPTEPIQIQAEFLALKAAIEWANTANEETNIWSDSESELQVLKSFYVKSKIIQEEQMSLQGNARIRFGWVKVQIDIKGKEIANSLAKEATTDGMPASLSFRKN</sequence>
<dbReference type="GO" id="GO:0003676">
    <property type="term" value="F:nucleic acid binding"/>
    <property type="evidence" value="ECO:0007669"/>
    <property type="project" value="InterPro"/>
</dbReference>
<evidence type="ECO:0000256" key="1">
    <source>
        <dbReference type="SAM" id="MobiDB-lite"/>
    </source>
</evidence>
<keyword evidence="3" id="KW-1185">Reference proteome</keyword>
<feature type="region of interest" description="Disordered" evidence="1">
    <location>
        <begin position="18"/>
        <end position="49"/>
    </location>
</feature>
<dbReference type="AlphaFoldDB" id="A0A4Y2PFW5"/>
<dbReference type="Gene3D" id="3.30.420.10">
    <property type="entry name" value="Ribonuclease H-like superfamily/Ribonuclease H"/>
    <property type="match status" value="1"/>
</dbReference>
<dbReference type="InterPro" id="IPR012337">
    <property type="entry name" value="RNaseH-like_sf"/>
</dbReference>
<comment type="caution">
    <text evidence="2">The sequence shown here is derived from an EMBL/GenBank/DDBJ whole genome shotgun (WGS) entry which is preliminary data.</text>
</comment>
<dbReference type="InterPro" id="IPR036397">
    <property type="entry name" value="RNaseH_sf"/>
</dbReference>
<organism evidence="2 3">
    <name type="scientific">Araneus ventricosus</name>
    <name type="common">Orbweaver spider</name>
    <name type="synonym">Epeira ventricosa</name>
    <dbReference type="NCBI Taxonomy" id="182803"/>
    <lineage>
        <taxon>Eukaryota</taxon>
        <taxon>Metazoa</taxon>
        <taxon>Ecdysozoa</taxon>
        <taxon>Arthropoda</taxon>
        <taxon>Chelicerata</taxon>
        <taxon>Arachnida</taxon>
        <taxon>Araneae</taxon>
        <taxon>Araneomorphae</taxon>
        <taxon>Entelegynae</taxon>
        <taxon>Araneoidea</taxon>
        <taxon>Araneidae</taxon>
        <taxon>Araneus</taxon>
    </lineage>
</organism>
<dbReference type="EMBL" id="BGPR01011349">
    <property type="protein sequence ID" value="GBN50875.1"/>
    <property type="molecule type" value="Genomic_DNA"/>
</dbReference>
<gene>
    <name evidence="2" type="ORF">AVEN_35719_1</name>
</gene>
<dbReference type="Proteomes" id="UP000499080">
    <property type="component" value="Unassembled WGS sequence"/>
</dbReference>
<protein>
    <submittedName>
        <fullName evidence="2">Uncharacterized protein</fullName>
    </submittedName>
</protein>
<accession>A0A4Y2PFW5</accession>
<evidence type="ECO:0000313" key="3">
    <source>
        <dbReference type="Proteomes" id="UP000499080"/>
    </source>
</evidence>
<name>A0A4Y2PFW5_ARAVE</name>
<dbReference type="SUPFAM" id="SSF53098">
    <property type="entry name" value="Ribonuclease H-like"/>
    <property type="match status" value="1"/>
</dbReference>
<evidence type="ECO:0000313" key="2">
    <source>
        <dbReference type="EMBL" id="GBN50875.1"/>
    </source>
</evidence>
<proteinExistence type="predicted"/>